<accession>A0A1D8D379</accession>
<sequence length="75" mass="8293">MARKVVAQYAVFHNIGGTSSIIFYYEGGGADSVSDIPYGEAQHIIDLLRNEKPMSYDHSQKRLSTYTPEPVGEGE</sequence>
<keyword evidence="3" id="KW-1185">Reference proteome</keyword>
<reference evidence="2" key="1">
    <citation type="submission" date="2016-09" db="EMBL/GenBank/DDBJ databases">
        <title>Genome sequence of Chlorobaculum limnaeum.</title>
        <authorList>
            <person name="Liu Z."/>
            <person name="Tank M."/>
            <person name="Bryant D.A."/>
        </authorList>
    </citation>
    <scope>NUCLEOTIDE SEQUENCE [LARGE SCALE GENOMIC DNA]</scope>
    <source>
        <strain evidence="2">DSM 1677</strain>
    </source>
</reference>
<organism evidence="2 3">
    <name type="scientific">Chlorobaculum limnaeum</name>
    <dbReference type="NCBI Taxonomy" id="274537"/>
    <lineage>
        <taxon>Bacteria</taxon>
        <taxon>Pseudomonadati</taxon>
        <taxon>Chlorobiota</taxon>
        <taxon>Chlorobiia</taxon>
        <taxon>Chlorobiales</taxon>
        <taxon>Chlorobiaceae</taxon>
        <taxon>Chlorobaculum</taxon>
    </lineage>
</organism>
<dbReference type="KEGG" id="clz:BIU88_12040"/>
<dbReference type="Proteomes" id="UP000095185">
    <property type="component" value="Chromosome"/>
</dbReference>
<evidence type="ECO:0000313" key="3">
    <source>
        <dbReference type="Proteomes" id="UP000095185"/>
    </source>
</evidence>
<dbReference type="OrthoDB" id="1525022at2"/>
<proteinExistence type="predicted"/>
<evidence type="ECO:0000256" key="1">
    <source>
        <dbReference type="SAM" id="MobiDB-lite"/>
    </source>
</evidence>
<feature type="region of interest" description="Disordered" evidence="1">
    <location>
        <begin position="56"/>
        <end position="75"/>
    </location>
</feature>
<evidence type="ECO:0000313" key="2">
    <source>
        <dbReference type="EMBL" id="AOS84793.1"/>
    </source>
</evidence>
<dbReference type="RefSeq" id="WP_069810982.1">
    <property type="nucleotide sequence ID" value="NZ_CP017305.1"/>
</dbReference>
<protein>
    <recommendedName>
        <fullName evidence="4">KTSC domain-containing protein</fullName>
    </recommendedName>
</protein>
<dbReference type="EMBL" id="CP017305">
    <property type="protein sequence ID" value="AOS84793.1"/>
    <property type="molecule type" value="Genomic_DNA"/>
</dbReference>
<name>A0A1D8D379_CHLLM</name>
<evidence type="ECO:0008006" key="4">
    <source>
        <dbReference type="Google" id="ProtNLM"/>
    </source>
</evidence>
<dbReference type="AlphaFoldDB" id="A0A1D8D379"/>
<gene>
    <name evidence="2" type="ORF">BIU88_12040</name>
</gene>